<dbReference type="PANTHER" id="PTHR11915">
    <property type="entry name" value="SPECTRIN/FILAMIN RELATED CYTOSKELETAL PROTEIN"/>
    <property type="match status" value="1"/>
</dbReference>
<evidence type="ECO:0008006" key="5">
    <source>
        <dbReference type="Google" id="ProtNLM"/>
    </source>
</evidence>
<keyword evidence="4" id="KW-1185">Reference proteome</keyword>
<keyword evidence="1" id="KW-0677">Repeat</keyword>
<proteinExistence type="predicted"/>
<evidence type="ECO:0000256" key="1">
    <source>
        <dbReference type="ARBA" id="ARBA00022737"/>
    </source>
</evidence>
<organism evidence="3 4">
    <name type="scientific">Hucho hucho</name>
    <name type="common">huchen</name>
    <dbReference type="NCBI Taxonomy" id="62062"/>
    <lineage>
        <taxon>Eukaryota</taxon>
        <taxon>Metazoa</taxon>
        <taxon>Chordata</taxon>
        <taxon>Craniata</taxon>
        <taxon>Vertebrata</taxon>
        <taxon>Euteleostomi</taxon>
        <taxon>Actinopterygii</taxon>
        <taxon>Neopterygii</taxon>
        <taxon>Teleostei</taxon>
        <taxon>Protacanthopterygii</taxon>
        <taxon>Salmoniformes</taxon>
        <taxon>Salmonidae</taxon>
        <taxon>Salmoninae</taxon>
        <taxon>Hucho</taxon>
    </lineage>
</organism>
<dbReference type="SUPFAM" id="SSF46966">
    <property type="entry name" value="Spectrin repeat"/>
    <property type="match status" value="1"/>
</dbReference>
<accession>A0A4W5LFW8</accession>
<dbReference type="InterPro" id="IPR002017">
    <property type="entry name" value="Spectrin_repeat"/>
</dbReference>
<protein>
    <recommendedName>
        <fullName evidence="5">Tektin</fullName>
    </recommendedName>
</protein>
<dbReference type="InterPro" id="IPR018159">
    <property type="entry name" value="Spectrin/alpha-actinin"/>
</dbReference>
<reference evidence="3" key="2">
    <citation type="submission" date="2025-08" db="UniProtKB">
        <authorList>
            <consortium name="Ensembl"/>
        </authorList>
    </citation>
    <scope>IDENTIFICATION</scope>
</reference>
<reference evidence="4" key="1">
    <citation type="submission" date="2018-06" db="EMBL/GenBank/DDBJ databases">
        <title>Genome assembly of Danube salmon.</title>
        <authorList>
            <person name="Macqueen D.J."/>
            <person name="Gundappa M.K."/>
        </authorList>
    </citation>
    <scope>NUCLEOTIDE SEQUENCE [LARGE SCALE GENOMIC DNA]</scope>
</reference>
<reference evidence="3" key="3">
    <citation type="submission" date="2025-09" db="UniProtKB">
        <authorList>
            <consortium name="Ensembl"/>
        </authorList>
    </citation>
    <scope>IDENTIFICATION</scope>
</reference>
<dbReference type="CDD" id="cd00176">
    <property type="entry name" value="SPEC"/>
    <property type="match status" value="1"/>
</dbReference>
<dbReference type="AlphaFoldDB" id="A0A4W5LFW8"/>
<keyword evidence="2" id="KW-0009">Actin-binding</keyword>
<name>A0A4W5LFW8_9TELE</name>
<evidence type="ECO:0000313" key="4">
    <source>
        <dbReference type="Proteomes" id="UP000314982"/>
    </source>
</evidence>
<evidence type="ECO:0000313" key="3">
    <source>
        <dbReference type="Ensembl" id="ENSHHUP00000024798.1"/>
    </source>
</evidence>
<dbReference type="Ensembl" id="ENSHHUT00000025738.1">
    <property type="protein sequence ID" value="ENSHHUP00000024798.1"/>
    <property type="gene ID" value="ENSHHUG00000015588.1"/>
</dbReference>
<dbReference type="Pfam" id="PF00435">
    <property type="entry name" value="Spectrin"/>
    <property type="match status" value="1"/>
</dbReference>
<sequence>MCDQELQAEVNAHRKHLNRVLEKGRSLEKSSQYDGEEVQQRNTHLATEWEELEAACDKRAIHLNRAITREQILLDCAELETRLSETLALVSTDEYGKNDLATQSLIKQHQVL</sequence>
<dbReference type="GO" id="GO:0003779">
    <property type="term" value="F:actin binding"/>
    <property type="evidence" value="ECO:0007669"/>
    <property type="project" value="UniProtKB-KW"/>
</dbReference>
<evidence type="ECO:0000256" key="2">
    <source>
        <dbReference type="ARBA" id="ARBA00023203"/>
    </source>
</evidence>
<dbReference type="GeneTree" id="ENSGT00940000161549"/>
<dbReference type="Gene3D" id="1.20.58.60">
    <property type="match status" value="1"/>
</dbReference>
<dbReference type="Proteomes" id="UP000314982">
    <property type="component" value="Unassembled WGS sequence"/>
</dbReference>